<protein>
    <submittedName>
        <fullName evidence="2">Uncharacterized protein</fullName>
    </submittedName>
</protein>
<name>A0A7J7Y069_MYOMY</name>
<dbReference type="Proteomes" id="UP000527355">
    <property type="component" value="Unassembled WGS sequence"/>
</dbReference>
<sequence>MRLPSSCSSLVSSTYIHVLGSLPHHINQAQNHDCSLVSKTDSQKYYSPQVLNESRNQDVKSKVGSPQALTGRCLDALSSIFRTHPSCSLHSEEQMSPPQLPAEWLSPPSSQNPGHYQAHTPVVNEGITL</sequence>
<feature type="region of interest" description="Disordered" evidence="1">
    <location>
        <begin position="87"/>
        <end position="129"/>
    </location>
</feature>
<organism evidence="2 3">
    <name type="scientific">Myotis myotis</name>
    <name type="common">Greater mouse-eared bat</name>
    <name type="synonym">Vespertilio myotis</name>
    <dbReference type="NCBI Taxonomy" id="51298"/>
    <lineage>
        <taxon>Eukaryota</taxon>
        <taxon>Metazoa</taxon>
        <taxon>Chordata</taxon>
        <taxon>Craniata</taxon>
        <taxon>Vertebrata</taxon>
        <taxon>Euteleostomi</taxon>
        <taxon>Mammalia</taxon>
        <taxon>Eutheria</taxon>
        <taxon>Laurasiatheria</taxon>
        <taxon>Chiroptera</taxon>
        <taxon>Yangochiroptera</taxon>
        <taxon>Vespertilionidae</taxon>
        <taxon>Myotis</taxon>
    </lineage>
</organism>
<gene>
    <name evidence="2" type="ORF">mMyoMyo1_011394</name>
</gene>
<keyword evidence="3" id="KW-1185">Reference proteome</keyword>
<evidence type="ECO:0000313" key="2">
    <source>
        <dbReference type="EMBL" id="KAF6355204.1"/>
    </source>
</evidence>
<evidence type="ECO:0000256" key="1">
    <source>
        <dbReference type="SAM" id="MobiDB-lite"/>
    </source>
</evidence>
<dbReference type="EMBL" id="JABWUV010000005">
    <property type="protein sequence ID" value="KAF6355204.1"/>
    <property type="molecule type" value="Genomic_DNA"/>
</dbReference>
<reference evidence="2 3" key="1">
    <citation type="journal article" date="2020" name="Nature">
        <title>Six reference-quality genomes reveal evolution of bat adaptations.</title>
        <authorList>
            <person name="Jebb D."/>
            <person name="Huang Z."/>
            <person name="Pippel M."/>
            <person name="Hughes G.M."/>
            <person name="Lavrichenko K."/>
            <person name="Devanna P."/>
            <person name="Winkler S."/>
            <person name="Jermiin L.S."/>
            <person name="Skirmuntt E.C."/>
            <person name="Katzourakis A."/>
            <person name="Burkitt-Gray L."/>
            <person name="Ray D.A."/>
            <person name="Sullivan K.A.M."/>
            <person name="Roscito J.G."/>
            <person name="Kirilenko B.M."/>
            <person name="Davalos L.M."/>
            <person name="Corthals A.P."/>
            <person name="Power M.L."/>
            <person name="Jones G."/>
            <person name="Ransome R.D."/>
            <person name="Dechmann D.K.N."/>
            <person name="Locatelli A.G."/>
            <person name="Puechmaille S.J."/>
            <person name="Fedrigo O."/>
            <person name="Jarvis E.D."/>
            <person name="Hiller M."/>
            <person name="Vernes S.C."/>
            <person name="Myers E.W."/>
            <person name="Teeling E.C."/>
        </authorList>
    </citation>
    <scope>NUCLEOTIDE SEQUENCE [LARGE SCALE GENOMIC DNA]</scope>
    <source>
        <strain evidence="2">MMyoMyo1</strain>
        <tissue evidence="2">Flight muscle</tissue>
    </source>
</reference>
<dbReference type="AlphaFoldDB" id="A0A7J7Y069"/>
<accession>A0A7J7Y069</accession>
<proteinExistence type="predicted"/>
<feature type="compositionally biased region" description="Polar residues" evidence="1">
    <location>
        <begin position="87"/>
        <end position="97"/>
    </location>
</feature>
<evidence type="ECO:0000313" key="3">
    <source>
        <dbReference type="Proteomes" id="UP000527355"/>
    </source>
</evidence>
<comment type="caution">
    <text evidence="2">The sequence shown here is derived from an EMBL/GenBank/DDBJ whole genome shotgun (WGS) entry which is preliminary data.</text>
</comment>